<protein>
    <recommendedName>
        <fullName evidence="4 9">Thiopurine S-methyltransferase</fullName>
        <ecNumber evidence="4 9">2.1.1.67</ecNumber>
    </recommendedName>
    <alternativeName>
        <fullName evidence="9">Thiopurine methyltransferase</fullName>
    </alternativeName>
</protein>
<name>A0A1Y1Q827_9GAMM</name>
<evidence type="ECO:0000256" key="4">
    <source>
        <dbReference type="ARBA" id="ARBA00011905"/>
    </source>
</evidence>
<keyword evidence="5 9" id="KW-0963">Cytoplasm</keyword>
<evidence type="ECO:0000256" key="7">
    <source>
        <dbReference type="ARBA" id="ARBA00022679"/>
    </source>
</evidence>
<evidence type="ECO:0000256" key="9">
    <source>
        <dbReference type="HAMAP-Rule" id="MF_00812"/>
    </source>
</evidence>
<keyword evidence="8 9" id="KW-0949">S-adenosyl-L-methionine</keyword>
<comment type="subcellular location">
    <subcellularLocation>
        <location evidence="2 9">Cytoplasm</location>
    </subcellularLocation>
</comment>
<dbReference type="HAMAP" id="MF_00812">
    <property type="entry name" value="Thiopur_methtran"/>
    <property type="match status" value="1"/>
</dbReference>
<comment type="catalytic activity">
    <reaction evidence="1 9">
        <text>S-adenosyl-L-methionine + a thiopurine = S-adenosyl-L-homocysteine + a thiopurine S-methylether.</text>
        <dbReference type="EC" id="2.1.1.67"/>
    </reaction>
</comment>
<dbReference type="PANTHER" id="PTHR10259:SF11">
    <property type="entry name" value="THIOPURINE S-METHYLTRANSFERASE"/>
    <property type="match status" value="1"/>
</dbReference>
<dbReference type="InterPro" id="IPR008854">
    <property type="entry name" value="TPMT"/>
</dbReference>
<proteinExistence type="inferred from homology"/>
<accession>A0A1Y1Q827</accession>
<evidence type="ECO:0000256" key="1">
    <source>
        <dbReference type="ARBA" id="ARBA00000903"/>
    </source>
</evidence>
<dbReference type="PANTHER" id="PTHR10259">
    <property type="entry name" value="THIOPURINE S-METHYLTRANSFERASE"/>
    <property type="match status" value="1"/>
</dbReference>
<dbReference type="GO" id="GO:0005737">
    <property type="term" value="C:cytoplasm"/>
    <property type="evidence" value="ECO:0007669"/>
    <property type="project" value="UniProtKB-SubCell"/>
</dbReference>
<dbReference type="GO" id="GO:0010038">
    <property type="term" value="P:response to metal ion"/>
    <property type="evidence" value="ECO:0007669"/>
    <property type="project" value="InterPro"/>
</dbReference>
<dbReference type="NCBIfam" id="TIGR03840">
    <property type="entry name" value="TMPT_Se_Te"/>
    <property type="match status" value="1"/>
</dbReference>
<evidence type="ECO:0000256" key="2">
    <source>
        <dbReference type="ARBA" id="ARBA00004496"/>
    </source>
</evidence>
<keyword evidence="7 9" id="KW-0808">Transferase</keyword>
<gene>
    <name evidence="9" type="primary">tpm</name>
    <name evidence="10" type="ORF">BWK73_51095</name>
</gene>
<sequence>MHTDFWLERWEQNQIGFHQDDFNNHLQAFWDQLQIPAGSNIFVPLCGKSQDLLWLRAQGYGVTGVELSPIAVRDFFAENRLEPTITTHGALQRWEADGLVIWLGDFFALSAAEVAQCAGAFDRASLIALPPAMRERYAQHLIQILPTHCRTLLITLEYDQQQMNGPPFAVHEAEVRALYADALAVSLLFVTDVLDDSPGFRQRGLTKLEEKVYVLQEKTA</sequence>
<feature type="binding site" evidence="9">
    <location>
        <position position="123"/>
    </location>
    <ligand>
        <name>S-adenosyl-L-methionine</name>
        <dbReference type="ChEBI" id="CHEBI:59789"/>
    </ligand>
</feature>
<dbReference type="NCBIfam" id="NF009732">
    <property type="entry name" value="PRK13255.1"/>
    <property type="match status" value="1"/>
</dbReference>
<feature type="binding site" evidence="9">
    <location>
        <position position="45"/>
    </location>
    <ligand>
        <name>S-adenosyl-L-methionine</name>
        <dbReference type="ChEBI" id="CHEBI:59789"/>
    </ligand>
</feature>
<dbReference type="EC" id="2.1.1.67" evidence="4 9"/>
<dbReference type="PROSITE" id="PS51585">
    <property type="entry name" value="SAM_MT_TPMT"/>
    <property type="match status" value="1"/>
</dbReference>
<dbReference type="SUPFAM" id="SSF53335">
    <property type="entry name" value="S-adenosyl-L-methionine-dependent methyltransferases"/>
    <property type="match status" value="1"/>
</dbReference>
<reference evidence="10 11" key="1">
    <citation type="submission" date="2017-01" db="EMBL/GenBank/DDBJ databases">
        <title>Novel large sulfur bacteria in the metagenomes of groundwater-fed chemosynthetic microbial mats in the Lake Huron basin.</title>
        <authorList>
            <person name="Sharrar A.M."/>
            <person name="Flood B.E."/>
            <person name="Bailey J.V."/>
            <person name="Jones D.S."/>
            <person name="Biddanda B."/>
            <person name="Ruberg S.A."/>
            <person name="Marcus D.N."/>
            <person name="Dick G.J."/>
        </authorList>
    </citation>
    <scope>NUCLEOTIDE SEQUENCE [LARGE SCALE GENOMIC DNA]</scope>
    <source>
        <strain evidence="10">A8</strain>
    </source>
</reference>
<dbReference type="GO" id="GO:0032259">
    <property type="term" value="P:methylation"/>
    <property type="evidence" value="ECO:0007669"/>
    <property type="project" value="UniProtKB-KW"/>
</dbReference>
<dbReference type="InterPro" id="IPR029063">
    <property type="entry name" value="SAM-dependent_MTases_sf"/>
</dbReference>
<evidence type="ECO:0000256" key="3">
    <source>
        <dbReference type="ARBA" id="ARBA00008145"/>
    </source>
</evidence>
<dbReference type="GO" id="GO:0008119">
    <property type="term" value="F:thiopurine S-methyltransferase activity"/>
    <property type="evidence" value="ECO:0007669"/>
    <property type="project" value="UniProtKB-UniRule"/>
</dbReference>
<dbReference type="FunFam" id="3.40.50.150:FF:000101">
    <property type="entry name" value="Thiopurine S-methyltransferase"/>
    <property type="match status" value="1"/>
</dbReference>
<dbReference type="EMBL" id="MTEJ01000715">
    <property type="protein sequence ID" value="OQW99066.1"/>
    <property type="molecule type" value="Genomic_DNA"/>
</dbReference>
<dbReference type="PIRSF" id="PIRSF023956">
    <property type="entry name" value="Thiopurine_S-methyltransferase"/>
    <property type="match status" value="1"/>
</dbReference>
<comment type="similarity">
    <text evidence="3 9">Belongs to the class I-like SAM-binding methyltransferase superfamily. TPMT family.</text>
</comment>
<dbReference type="AlphaFoldDB" id="A0A1Y1Q827"/>
<evidence type="ECO:0000256" key="8">
    <source>
        <dbReference type="ARBA" id="ARBA00022691"/>
    </source>
</evidence>
<dbReference type="Gene3D" id="3.40.50.150">
    <property type="entry name" value="Vaccinia Virus protein VP39"/>
    <property type="match status" value="1"/>
</dbReference>
<dbReference type="InterPro" id="IPR022474">
    <property type="entry name" value="Thiopur_S-MeTfrase_Se/Te_detox"/>
</dbReference>
<evidence type="ECO:0000313" key="10">
    <source>
        <dbReference type="EMBL" id="OQW99066.1"/>
    </source>
</evidence>
<dbReference type="Pfam" id="PF05724">
    <property type="entry name" value="TPMT"/>
    <property type="match status" value="1"/>
</dbReference>
<organism evidence="10 11">
    <name type="scientific">Thiothrix lacustris</name>
    <dbReference type="NCBI Taxonomy" id="525917"/>
    <lineage>
        <taxon>Bacteria</taxon>
        <taxon>Pseudomonadati</taxon>
        <taxon>Pseudomonadota</taxon>
        <taxon>Gammaproteobacteria</taxon>
        <taxon>Thiotrichales</taxon>
        <taxon>Thiotrichaceae</taxon>
        <taxon>Thiothrix</taxon>
    </lineage>
</organism>
<evidence type="ECO:0000256" key="6">
    <source>
        <dbReference type="ARBA" id="ARBA00022603"/>
    </source>
</evidence>
<dbReference type="InterPro" id="IPR025835">
    <property type="entry name" value="Thiopurine_S-MeTrfase"/>
</dbReference>
<keyword evidence="6 9" id="KW-0489">Methyltransferase</keyword>
<evidence type="ECO:0000256" key="5">
    <source>
        <dbReference type="ARBA" id="ARBA00022490"/>
    </source>
</evidence>
<feature type="binding site" evidence="9">
    <location>
        <position position="10"/>
    </location>
    <ligand>
        <name>S-adenosyl-L-methionine</name>
        <dbReference type="ChEBI" id="CHEBI:59789"/>
    </ligand>
</feature>
<feature type="binding site" evidence="9">
    <location>
        <position position="66"/>
    </location>
    <ligand>
        <name>S-adenosyl-L-methionine</name>
        <dbReference type="ChEBI" id="CHEBI:59789"/>
    </ligand>
</feature>
<evidence type="ECO:0000313" key="11">
    <source>
        <dbReference type="Proteomes" id="UP000192491"/>
    </source>
</evidence>
<comment type="caution">
    <text evidence="10">The sequence shown here is derived from an EMBL/GenBank/DDBJ whole genome shotgun (WGS) entry which is preliminary data.</text>
</comment>
<dbReference type="Proteomes" id="UP000192491">
    <property type="component" value="Unassembled WGS sequence"/>
</dbReference>